<feature type="region of interest" description="Disordered" evidence="1">
    <location>
        <begin position="1"/>
        <end position="131"/>
    </location>
</feature>
<sequence>MIDGFFGNLESTKKGKRSAAAALQVKRQTSSSGKDYEPPRFVETVEGRAADRVGGGGGSSQQRSGEGQVDGGGRKRTEKEGIAANIRSLLGDRGEGGGRTAAPVPRRVTYQERGRVGPDDRMPPATAQFGE</sequence>
<proteinExistence type="predicted"/>
<name>A0A176VFK4_MARPO</name>
<comment type="caution">
    <text evidence="2">The sequence shown here is derived from an EMBL/GenBank/DDBJ whole genome shotgun (WGS) entry which is preliminary data.</text>
</comment>
<feature type="compositionally biased region" description="Basic and acidic residues" evidence="1">
    <location>
        <begin position="72"/>
        <end position="81"/>
    </location>
</feature>
<accession>A0A176VFK4</accession>
<feature type="compositionally biased region" description="Basic and acidic residues" evidence="1">
    <location>
        <begin position="109"/>
        <end position="122"/>
    </location>
</feature>
<dbReference type="Proteomes" id="UP000077202">
    <property type="component" value="Unassembled WGS sequence"/>
</dbReference>
<feature type="compositionally biased region" description="Basic and acidic residues" evidence="1">
    <location>
        <begin position="34"/>
        <end position="51"/>
    </location>
</feature>
<dbReference type="EMBL" id="LVLJ01003800">
    <property type="protein sequence ID" value="OAE19640.1"/>
    <property type="molecule type" value="Genomic_DNA"/>
</dbReference>
<gene>
    <name evidence="2" type="ORF">AXG93_1847s1010</name>
</gene>
<evidence type="ECO:0000313" key="3">
    <source>
        <dbReference type="Proteomes" id="UP000077202"/>
    </source>
</evidence>
<evidence type="ECO:0000313" key="2">
    <source>
        <dbReference type="EMBL" id="OAE19640.1"/>
    </source>
</evidence>
<reference evidence="2" key="1">
    <citation type="submission" date="2016-03" db="EMBL/GenBank/DDBJ databases">
        <title>Mechanisms controlling the formation of the plant cell surface in tip-growing cells are functionally conserved among land plants.</title>
        <authorList>
            <person name="Honkanen S."/>
            <person name="Jones V.A."/>
            <person name="Morieri G."/>
            <person name="Champion C."/>
            <person name="Hetherington A.J."/>
            <person name="Kelly S."/>
            <person name="Saint-Marcoux D."/>
            <person name="Proust H."/>
            <person name="Prescott H."/>
            <person name="Dolan L."/>
        </authorList>
    </citation>
    <scope>NUCLEOTIDE SEQUENCE [LARGE SCALE GENOMIC DNA]</scope>
    <source>
        <tissue evidence="2">Whole gametophyte</tissue>
    </source>
</reference>
<keyword evidence="3" id="KW-1185">Reference proteome</keyword>
<protein>
    <submittedName>
        <fullName evidence="2">Uncharacterized protein</fullName>
    </submittedName>
</protein>
<evidence type="ECO:0000256" key="1">
    <source>
        <dbReference type="SAM" id="MobiDB-lite"/>
    </source>
</evidence>
<organism evidence="2 3">
    <name type="scientific">Marchantia polymorpha subsp. ruderalis</name>
    <dbReference type="NCBI Taxonomy" id="1480154"/>
    <lineage>
        <taxon>Eukaryota</taxon>
        <taxon>Viridiplantae</taxon>
        <taxon>Streptophyta</taxon>
        <taxon>Embryophyta</taxon>
        <taxon>Marchantiophyta</taxon>
        <taxon>Marchantiopsida</taxon>
        <taxon>Marchantiidae</taxon>
        <taxon>Marchantiales</taxon>
        <taxon>Marchantiaceae</taxon>
        <taxon>Marchantia</taxon>
    </lineage>
</organism>
<dbReference type="AlphaFoldDB" id="A0A176VFK4"/>